<keyword evidence="14" id="KW-1185">Reference proteome</keyword>
<accession>A0A9D4ZQC0</accession>
<evidence type="ECO:0000256" key="6">
    <source>
        <dbReference type="ARBA" id="ARBA00022824"/>
    </source>
</evidence>
<keyword evidence="5 12" id="KW-0812">Transmembrane</keyword>
<keyword evidence="9" id="KW-0811">Translocation</keyword>
<dbReference type="Proteomes" id="UP000886520">
    <property type="component" value="Chromosome 2"/>
</dbReference>
<sequence>MARKKVPEVAPAAQKQKQKKEIDPVQTFAEKIRDHKDLESRWAVLQDTRVEYFRGKDFTSFLQGHQDTKALLGSYQASTESEDDVGNLLLKRKLIVRCDRVVKTLRPGKTRLSKWPARLELHPDQSFSVDDAFFAWTFERRRPLWQTVLSILVPIVTVACCLFPVSPYWCKLVVIYTCFTFLAAIFTLLFLRLAIFGFMWIVLGKRVWFFPNILAEEASFKDLFQFWPEPSKEDEKPPKWTARLAVAAVLGLLVWFSIHYAPDEAARTRYHRKVSNIIDDVLEWSPKLALSGKQAKVSTGSNESQMNATTNETARQQAEPSNPIQSGEAVNKICRDF</sequence>
<keyword evidence="7" id="KW-0653">Protein transport</keyword>
<keyword evidence="4" id="KW-0813">Transport</keyword>
<dbReference type="PANTHER" id="PTHR12443">
    <property type="entry name" value="TRANSLOCATION PROTEIN SEC62"/>
    <property type="match status" value="1"/>
</dbReference>
<evidence type="ECO:0000256" key="11">
    <source>
        <dbReference type="SAM" id="MobiDB-lite"/>
    </source>
</evidence>
<evidence type="ECO:0000256" key="9">
    <source>
        <dbReference type="ARBA" id="ARBA00023010"/>
    </source>
</evidence>
<evidence type="ECO:0000256" key="7">
    <source>
        <dbReference type="ARBA" id="ARBA00022927"/>
    </source>
</evidence>
<reference evidence="13" key="1">
    <citation type="submission" date="2021-01" db="EMBL/GenBank/DDBJ databases">
        <title>Adiantum capillus-veneris genome.</title>
        <authorList>
            <person name="Fang Y."/>
            <person name="Liao Q."/>
        </authorList>
    </citation>
    <scope>NUCLEOTIDE SEQUENCE</scope>
    <source>
        <strain evidence="13">H3</strain>
        <tissue evidence="13">Leaf</tissue>
    </source>
</reference>
<feature type="transmembrane region" description="Helical" evidence="12">
    <location>
        <begin position="148"/>
        <end position="167"/>
    </location>
</feature>
<feature type="transmembrane region" description="Helical" evidence="12">
    <location>
        <begin position="173"/>
        <end position="203"/>
    </location>
</feature>
<feature type="region of interest" description="Disordered" evidence="11">
    <location>
        <begin position="1"/>
        <end position="23"/>
    </location>
</feature>
<comment type="similarity">
    <text evidence="2">Belongs to the SEC62 family.</text>
</comment>
<evidence type="ECO:0000256" key="10">
    <source>
        <dbReference type="ARBA" id="ARBA00023136"/>
    </source>
</evidence>
<feature type="transmembrane region" description="Helical" evidence="12">
    <location>
        <begin position="240"/>
        <end position="261"/>
    </location>
</feature>
<dbReference type="PANTHER" id="PTHR12443:SF9">
    <property type="entry name" value="TRANSLOCATION PROTEIN SEC62"/>
    <property type="match status" value="1"/>
</dbReference>
<feature type="region of interest" description="Disordered" evidence="11">
    <location>
        <begin position="295"/>
        <end position="326"/>
    </location>
</feature>
<dbReference type="AlphaFoldDB" id="A0A9D4ZQC0"/>
<evidence type="ECO:0000256" key="2">
    <source>
        <dbReference type="ARBA" id="ARBA00010604"/>
    </source>
</evidence>
<comment type="subcellular location">
    <subcellularLocation>
        <location evidence="1">Endoplasmic reticulum membrane</location>
        <topology evidence="1">Multi-pass membrane protein</topology>
    </subcellularLocation>
</comment>
<organism evidence="13 14">
    <name type="scientific">Adiantum capillus-veneris</name>
    <name type="common">Maidenhair fern</name>
    <dbReference type="NCBI Taxonomy" id="13818"/>
    <lineage>
        <taxon>Eukaryota</taxon>
        <taxon>Viridiplantae</taxon>
        <taxon>Streptophyta</taxon>
        <taxon>Embryophyta</taxon>
        <taxon>Tracheophyta</taxon>
        <taxon>Polypodiopsida</taxon>
        <taxon>Polypodiidae</taxon>
        <taxon>Polypodiales</taxon>
        <taxon>Pteridineae</taxon>
        <taxon>Pteridaceae</taxon>
        <taxon>Vittarioideae</taxon>
        <taxon>Adiantum</taxon>
    </lineage>
</organism>
<evidence type="ECO:0000313" key="14">
    <source>
        <dbReference type="Proteomes" id="UP000886520"/>
    </source>
</evidence>
<dbReference type="OrthoDB" id="200187at2759"/>
<protein>
    <recommendedName>
        <fullName evidence="3">Translocation protein SEC62</fullName>
    </recommendedName>
</protein>
<dbReference type="EMBL" id="JABFUD020000003">
    <property type="protein sequence ID" value="KAI5081922.1"/>
    <property type="molecule type" value="Genomic_DNA"/>
</dbReference>
<keyword evidence="10 12" id="KW-0472">Membrane</keyword>
<proteinExistence type="inferred from homology"/>
<dbReference type="Pfam" id="PF03839">
    <property type="entry name" value="Sec62"/>
    <property type="match status" value="1"/>
</dbReference>
<evidence type="ECO:0000256" key="12">
    <source>
        <dbReference type="SAM" id="Phobius"/>
    </source>
</evidence>
<keyword evidence="6" id="KW-0256">Endoplasmic reticulum</keyword>
<evidence type="ECO:0000313" key="13">
    <source>
        <dbReference type="EMBL" id="KAI5081922.1"/>
    </source>
</evidence>
<feature type="compositionally biased region" description="Polar residues" evidence="11">
    <location>
        <begin position="296"/>
        <end position="325"/>
    </location>
</feature>
<evidence type="ECO:0000256" key="5">
    <source>
        <dbReference type="ARBA" id="ARBA00022692"/>
    </source>
</evidence>
<evidence type="ECO:0000256" key="4">
    <source>
        <dbReference type="ARBA" id="ARBA00022448"/>
    </source>
</evidence>
<evidence type="ECO:0000256" key="3">
    <source>
        <dbReference type="ARBA" id="ARBA00021257"/>
    </source>
</evidence>
<comment type="caution">
    <text evidence="13">The sequence shown here is derived from an EMBL/GenBank/DDBJ whole genome shotgun (WGS) entry which is preliminary data.</text>
</comment>
<gene>
    <name evidence="13" type="ORF">GOP47_0001665</name>
</gene>
<dbReference type="GO" id="GO:0005789">
    <property type="term" value="C:endoplasmic reticulum membrane"/>
    <property type="evidence" value="ECO:0007669"/>
    <property type="project" value="UniProtKB-SubCell"/>
</dbReference>
<evidence type="ECO:0000256" key="1">
    <source>
        <dbReference type="ARBA" id="ARBA00004477"/>
    </source>
</evidence>
<dbReference type="InterPro" id="IPR004728">
    <property type="entry name" value="Sec62"/>
</dbReference>
<keyword evidence="8 12" id="KW-1133">Transmembrane helix</keyword>
<dbReference type="GO" id="GO:0031204">
    <property type="term" value="P:post-translational protein targeting to membrane, translocation"/>
    <property type="evidence" value="ECO:0007669"/>
    <property type="project" value="TreeGrafter"/>
</dbReference>
<evidence type="ECO:0000256" key="8">
    <source>
        <dbReference type="ARBA" id="ARBA00022989"/>
    </source>
</evidence>
<name>A0A9D4ZQC0_ADICA</name>